<dbReference type="RefSeq" id="XP_007310887.1">
    <property type="nucleotide sequence ID" value="XM_007310825.1"/>
</dbReference>
<evidence type="ECO:0000256" key="1">
    <source>
        <dbReference type="SAM" id="MobiDB-lite"/>
    </source>
</evidence>
<dbReference type="EMBL" id="JH687400">
    <property type="protein sequence ID" value="EIM79889.1"/>
    <property type="molecule type" value="Genomic_DNA"/>
</dbReference>
<dbReference type="InterPro" id="IPR029063">
    <property type="entry name" value="SAM-dependent_MTases_sf"/>
</dbReference>
<proteinExistence type="predicted"/>
<dbReference type="Proteomes" id="UP000053927">
    <property type="component" value="Unassembled WGS sequence"/>
</dbReference>
<protein>
    <recommendedName>
        <fullName evidence="4">Arginine N-methyltransferase 2</fullName>
    </recommendedName>
</protein>
<accession>R7RX22</accession>
<dbReference type="Gene3D" id="3.40.50.150">
    <property type="entry name" value="Vaccinia Virus protein VP39"/>
    <property type="match status" value="1"/>
</dbReference>
<reference evidence="3" key="1">
    <citation type="journal article" date="2012" name="Science">
        <title>The Paleozoic origin of enzymatic lignin decomposition reconstructed from 31 fungal genomes.</title>
        <authorList>
            <person name="Floudas D."/>
            <person name="Binder M."/>
            <person name="Riley R."/>
            <person name="Barry K."/>
            <person name="Blanchette R.A."/>
            <person name="Henrissat B."/>
            <person name="Martinez A.T."/>
            <person name="Otillar R."/>
            <person name="Spatafora J.W."/>
            <person name="Yadav J.S."/>
            <person name="Aerts A."/>
            <person name="Benoit I."/>
            <person name="Boyd A."/>
            <person name="Carlson A."/>
            <person name="Copeland A."/>
            <person name="Coutinho P.M."/>
            <person name="de Vries R.P."/>
            <person name="Ferreira P."/>
            <person name="Findley K."/>
            <person name="Foster B."/>
            <person name="Gaskell J."/>
            <person name="Glotzer D."/>
            <person name="Gorecki P."/>
            <person name="Heitman J."/>
            <person name="Hesse C."/>
            <person name="Hori C."/>
            <person name="Igarashi K."/>
            <person name="Jurgens J.A."/>
            <person name="Kallen N."/>
            <person name="Kersten P."/>
            <person name="Kohler A."/>
            <person name="Kuees U."/>
            <person name="Kumar T.K.A."/>
            <person name="Kuo A."/>
            <person name="LaButti K."/>
            <person name="Larrondo L.F."/>
            <person name="Lindquist E."/>
            <person name="Ling A."/>
            <person name="Lombard V."/>
            <person name="Lucas S."/>
            <person name="Lundell T."/>
            <person name="Martin R."/>
            <person name="McLaughlin D.J."/>
            <person name="Morgenstern I."/>
            <person name="Morin E."/>
            <person name="Murat C."/>
            <person name="Nagy L.G."/>
            <person name="Nolan M."/>
            <person name="Ohm R.A."/>
            <person name="Patyshakuliyeva A."/>
            <person name="Rokas A."/>
            <person name="Ruiz-Duenas F.J."/>
            <person name="Sabat G."/>
            <person name="Salamov A."/>
            <person name="Samejima M."/>
            <person name="Schmutz J."/>
            <person name="Slot J.C."/>
            <person name="St John F."/>
            <person name="Stenlid J."/>
            <person name="Sun H."/>
            <person name="Sun S."/>
            <person name="Syed K."/>
            <person name="Tsang A."/>
            <person name="Wiebenga A."/>
            <person name="Young D."/>
            <person name="Pisabarro A."/>
            <person name="Eastwood D.C."/>
            <person name="Martin F."/>
            <person name="Cullen D."/>
            <person name="Grigoriev I.V."/>
            <person name="Hibbett D.S."/>
        </authorList>
    </citation>
    <scope>NUCLEOTIDE SEQUENCE [LARGE SCALE GENOMIC DNA]</scope>
    <source>
        <strain evidence="3">FP-91666</strain>
    </source>
</reference>
<dbReference type="GeneID" id="18802237"/>
<dbReference type="AlphaFoldDB" id="R7RX22"/>
<sequence>MATIPAAWTTRTIEPIEYDAPSEDDPPTMYIPEKVGWEKYKRPYKARPRREEESWLEYADALERDFEDYEILRQLCDPARRLLKSIVSGAPVDVLDDLFNEGALLYEREPFTGNSAIHEALYHDNIVALRWLLEKGLPWWMEDIRHKCAIEYHRGSRCWESLMRWAIEYDYARLSRAFVDDTNKYQSHPIDIIPKKNNVDFLESPCEYTTQDDGVSKDFVMRTKTGKDRVMMLWERPIMERTAKALMDGQDVGKSVLNIGFGIGLIDTQFQTYSPANHTIIEAHPDAVAYFNKIKFASPASHPPNKCNVDQDGTVSKIRLIEGTWRSVLSDPAKRAELGMFDAIYFDTFQESYREFLEFFRYVPGLMKGPGSRMSFFHGHGRGGEMLYQVYKETLTMHLNDIGLHTTWIDAPKIEQTRWTTESYSTGEEMVVFSIPVYPHITHDTFLAFTPTSNIDAPTIPLTPTARLNFFSGHPCSPDGTEAKKAIEEQPEGSANPSAGSVASPASEEAG</sequence>
<evidence type="ECO:0008006" key="4">
    <source>
        <dbReference type="Google" id="ProtNLM"/>
    </source>
</evidence>
<dbReference type="eggNOG" id="KOG1709">
    <property type="taxonomic scope" value="Eukaryota"/>
</dbReference>
<evidence type="ECO:0000313" key="3">
    <source>
        <dbReference type="Proteomes" id="UP000053927"/>
    </source>
</evidence>
<dbReference type="GO" id="GO:0019702">
    <property type="term" value="F:protein arginine N5-methyltransferase activity"/>
    <property type="evidence" value="ECO:0007669"/>
    <property type="project" value="TreeGrafter"/>
</dbReference>
<dbReference type="SUPFAM" id="SSF53335">
    <property type="entry name" value="S-adenosyl-L-methionine-dependent methyltransferases"/>
    <property type="match status" value="1"/>
</dbReference>
<dbReference type="PANTHER" id="PTHR32379">
    <property type="entry name" value="GUANIDINOACETATE N-METHYLTRANSFERASE"/>
    <property type="match status" value="1"/>
</dbReference>
<dbReference type="GO" id="GO:0005634">
    <property type="term" value="C:nucleus"/>
    <property type="evidence" value="ECO:0007669"/>
    <property type="project" value="TreeGrafter"/>
</dbReference>
<organism evidence="2 3">
    <name type="scientific">Stereum hirsutum (strain FP-91666)</name>
    <name type="common">White-rot fungus</name>
    <dbReference type="NCBI Taxonomy" id="721885"/>
    <lineage>
        <taxon>Eukaryota</taxon>
        <taxon>Fungi</taxon>
        <taxon>Dikarya</taxon>
        <taxon>Basidiomycota</taxon>
        <taxon>Agaricomycotina</taxon>
        <taxon>Agaricomycetes</taxon>
        <taxon>Russulales</taxon>
        <taxon>Stereaceae</taxon>
        <taxon>Stereum</taxon>
    </lineage>
</organism>
<keyword evidence="3" id="KW-1185">Reference proteome</keyword>
<dbReference type="GO" id="GO:0005737">
    <property type="term" value="C:cytoplasm"/>
    <property type="evidence" value="ECO:0007669"/>
    <property type="project" value="TreeGrafter"/>
</dbReference>
<dbReference type="KEGG" id="shs:STEHIDRAFT_163146"/>
<feature type="region of interest" description="Disordered" evidence="1">
    <location>
        <begin position="473"/>
        <end position="511"/>
    </location>
</feature>
<dbReference type="PANTHER" id="PTHR32379:SF1">
    <property type="entry name" value="GUANIDINOACETATE N-METHYLTRANSFERASE"/>
    <property type="match status" value="1"/>
</dbReference>
<dbReference type="OrthoDB" id="19014at2759"/>
<name>R7RX22_STEHR</name>
<dbReference type="SUPFAM" id="SSF140860">
    <property type="entry name" value="Pseudo ankyrin repeat-like"/>
    <property type="match status" value="1"/>
</dbReference>
<dbReference type="OMA" id="ERPIMER"/>
<gene>
    <name evidence="2" type="ORF">STEHIDRAFT_163146</name>
</gene>
<evidence type="ECO:0000313" key="2">
    <source>
        <dbReference type="EMBL" id="EIM79889.1"/>
    </source>
</evidence>
<dbReference type="InterPro" id="IPR051038">
    <property type="entry name" value="RMT2/GAMT_Mtase"/>
</dbReference>